<dbReference type="GO" id="GO:0003700">
    <property type="term" value="F:DNA-binding transcription factor activity"/>
    <property type="evidence" value="ECO:0007669"/>
    <property type="project" value="InterPro"/>
</dbReference>
<dbReference type="InterPro" id="IPR036388">
    <property type="entry name" value="WH-like_DNA-bd_sf"/>
</dbReference>
<reference evidence="2" key="2">
    <citation type="journal article" date="2021" name="Sci. Rep.">
        <title>The distribution of antibiotic resistance genes in chicken gut microbiota commensals.</title>
        <authorList>
            <person name="Juricova H."/>
            <person name="Matiasovicova J."/>
            <person name="Kubasova T."/>
            <person name="Cejkova D."/>
            <person name="Rychlik I."/>
        </authorList>
    </citation>
    <scope>NUCLEOTIDE SEQUENCE</scope>
    <source>
        <strain evidence="2">An559</strain>
    </source>
</reference>
<name>A0A939BF40_9FIRM</name>
<dbReference type="InterPro" id="IPR007630">
    <property type="entry name" value="RNA_pol_sigma70_r4"/>
</dbReference>
<gene>
    <name evidence="2" type="ORF">H6A12_13040</name>
</gene>
<evidence type="ECO:0000313" key="3">
    <source>
        <dbReference type="Proteomes" id="UP000774750"/>
    </source>
</evidence>
<evidence type="ECO:0000259" key="1">
    <source>
        <dbReference type="Pfam" id="PF04545"/>
    </source>
</evidence>
<sequence length="155" mass="18258">MDADKKRIWIRGQYVEVTDEVYRAYMQGDRKMRYFENDLKTERFVLGKEGRVVQIIPSREDSLDRLVDENAQQFSDEQESVESVVLHKLEVDRLHTALSLLTPEERALIQALFFEEKTERQYADELGVFRNAVHVRKMKVLKKLRALLEGSIETP</sequence>
<dbReference type="Proteomes" id="UP000774750">
    <property type="component" value="Unassembled WGS sequence"/>
</dbReference>
<dbReference type="Gene3D" id="1.10.10.10">
    <property type="entry name" value="Winged helix-like DNA-binding domain superfamily/Winged helix DNA-binding domain"/>
    <property type="match status" value="1"/>
</dbReference>
<evidence type="ECO:0000313" key="2">
    <source>
        <dbReference type="EMBL" id="MBM6922060.1"/>
    </source>
</evidence>
<dbReference type="Pfam" id="PF04545">
    <property type="entry name" value="Sigma70_r4"/>
    <property type="match status" value="1"/>
</dbReference>
<accession>A0A939BF40</accession>
<dbReference type="GO" id="GO:0006352">
    <property type="term" value="P:DNA-templated transcription initiation"/>
    <property type="evidence" value="ECO:0007669"/>
    <property type="project" value="InterPro"/>
</dbReference>
<dbReference type="RefSeq" id="WP_204448436.1">
    <property type="nucleotide sequence ID" value="NZ_JACJKY010000064.1"/>
</dbReference>
<protein>
    <submittedName>
        <fullName evidence="2">Sigma-70 family RNA polymerase sigma factor</fullName>
    </submittedName>
</protein>
<organism evidence="2 3">
    <name type="scientific">Merdimmobilis hominis</name>
    <dbReference type="NCBI Taxonomy" id="2897707"/>
    <lineage>
        <taxon>Bacteria</taxon>
        <taxon>Bacillati</taxon>
        <taxon>Bacillota</taxon>
        <taxon>Clostridia</taxon>
        <taxon>Eubacteriales</taxon>
        <taxon>Oscillospiraceae</taxon>
        <taxon>Merdimmobilis</taxon>
    </lineage>
</organism>
<dbReference type="EMBL" id="JACJKY010000064">
    <property type="protein sequence ID" value="MBM6922060.1"/>
    <property type="molecule type" value="Genomic_DNA"/>
</dbReference>
<feature type="domain" description="RNA polymerase sigma-70 region 4" evidence="1">
    <location>
        <begin position="97"/>
        <end position="146"/>
    </location>
</feature>
<proteinExistence type="predicted"/>
<keyword evidence="3" id="KW-1185">Reference proteome</keyword>
<comment type="caution">
    <text evidence="2">The sequence shown here is derived from an EMBL/GenBank/DDBJ whole genome shotgun (WGS) entry which is preliminary data.</text>
</comment>
<dbReference type="AlphaFoldDB" id="A0A939BF40"/>
<reference evidence="2" key="1">
    <citation type="submission" date="2020-08" db="EMBL/GenBank/DDBJ databases">
        <authorList>
            <person name="Cejkova D."/>
            <person name="Kubasova T."/>
            <person name="Jahodarova E."/>
            <person name="Rychlik I."/>
        </authorList>
    </citation>
    <scope>NUCLEOTIDE SEQUENCE</scope>
    <source>
        <strain evidence="2">An559</strain>
    </source>
</reference>
<dbReference type="InterPro" id="IPR013324">
    <property type="entry name" value="RNA_pol_sigma_r3/r4-like"/>
</dbReference>
<dbReference type="SUPFAM" id="SSF88659">
    <property type="entry name" value="Sigma3 and sigma4 domains of RNA polymerase sigma factors"/>
    <property type="match status" value="1"/>
</dbReference>